<organism evidence="2 3">
    <name type="scientific">Alcanivorax hongdengensis A-11-3</name>
    <dbReference type="NCBI Taxonomy" id="1177179"/>
    <lineage>
        <taxon>Bacteria</taxon>
        <taxon>Pseudomonadati</taxon>
        <taxon>Pseudomonadota</taxon>
        <taxon>Gammaproteobacteria</taxon>
        <taxon>Oceanospirillales</taxon>
        <taxon>Alcanivoracaceae</taxon>
        <taxon>Alcanivorax</taxon>
    </lineage>
</organism>
<sequence length="99" mass="10986">MKAALPLALLLLCSTAFAADRKDPQNDGAATNVIGTQEAPTVLNVVPWKDKEVKLEKKDPTSSLLNRVLEPLDQEVLMREIEYHELLSQQPDSDGLFLE</sequence>
<dbReference type="Proteomes" id="UP000010164">
    <property type="component" value="Unassembled WGS sequence"/>
</dbReference>
<evidence type="ECO:0000313" key="3">
    <source>
        <dbReference type="Proteomes" id="UP000010164"/>
    </source>
</evidence>
<evidence type="ECO:0000313" key="2">
    <source>
        <dbReference type="EMBL" id="EKF75143.1"/>
    </source>
</evidence>
<dbReference type="STRING" id="1177179.A11A3_05604"/>
<dbReference type="AlphaFoldDB" id="L0WE81"/>
<reference evidence="2 3" key="1">
    <citation type="journal article" date="2012" name="J. Bacteriol.">
        <title>Genome Sequence of the Alkane-Degrading Bacterium Alcanivorax hongdengensis Type Strain A-11-3.</title>
        <authorList>
            <person name="Lai Q."/>
            <person name="Shao Z."/>
        </authorList>
    </citation>
    <scope>NUCLEOTIDE SEQUENCE [LARGE SCALE GENOMIC DNA]</scope>
    <source>
        <strain evidence="2 3">A-11-3</strain>
    </source>
</reference>
<dbReference type="RefSeq" id="WP_008928305.1">
    <property type="nucleotide sequence ID" value="NZ_AMRJ01000005.1"/>
</dbReference>
<feature type="chain" id="PRO_5003947901" evidence="1">
    <location>
        <begin position="19"/>
        <end position="99"/>
    </location>
</feature>
<proteinExistence type="predicted"/>
<dbReference type="PATRIC" id="fig|1177179.3.peg.1126"/>
<dbReference type="EMBL" id="AMRJ01000005">
    <property type="protein sequence ID" value="EKF75143.1"/>
    <property type="molecule type" value="Genomic_DNA"/>
</dbReference>
<dbReference type="OrthoDB" id="5397661at2"/>
<gene>
    <name evidence="2" type="ORF">A11A3_05604</name>
</gene>
<keyword evidence="3" id="KW-1185">Reference proteome</keyword>
<feature type="signal peptide" evidence="1">
    <location>
        <begin position="1"/>
        <end position="18"/>
    </location>
</feature>
<keyword evidence="1" id="KW-0732">Signal</keyword>
<comment type="caution">
    <text evidence="2">The sequence shown here is derived from an EMBL/GenBank/DDBJ whole genome shotgun (WGS) entry which is preliminary data.</text>
</comment>
<evidence type="ECO:0000256" key="1">
    <source>
        <dbReference type="SAM" id="SignalP"/>
    </source>
</evidence>
<protein>
    <submittedName>
        <fullName evidence="2">Uncharacterized protein</fullName>
    </submittedName>
</protein>
<accession>L0WE81</accession>
<name>L0WE81_9GAMM</name>
<dbReference type="eggNOG" id="ENOG5033C9X">
    <property type="taxonomic scope" value="Bacteria"/>
</dbReference>